<accession>A0A4D6KMF0</accession>
<reference evidence="1 2" key="1">
    <citation type="submission" date="2019-04" db="EMBL/GenBank/DDBJ databases">
        <title>An improved genome assembly and genetic linkage map for asparagus bean, Vigna unguiculata ssp. sesquipedialis.</title>
        <authorList>
            <person name="Xia Q."/>
            <person name="Zhang R."/>
            <person name="Dong Y."/>
        </authorList>
    </citation>
    <scope>NUCLEOTIDE SEQUENCE [LARGE SCALE GENOMIC DNA]</scope>
    <source>
        <tissue evidence="1">Leaf</tissue>
    </source>
</reference>
<gene>
    <name evidence="1" type="ORF">DEO72_LG1g2338</name>
</gene>
<dbReference type="EMBL" id="CP039345">
    <property type="protein sequence ID" value="QCD78702.1"/>
    <property type="molecule type" value="Genomic_DNA"/>
</dbReference>
<sequence>MCWSWLSEFDDVAPMNKKHNLEEIPEESELGIDGDATPELQEACIGLEKELEVLRMGMDVGICALCLGFCYALSPSAKLFPRLTSSFFRLNHLL</sequence>
<name>A0A4D6KMF0_VIGUN</name>
<evidence type="ECO:0000313" key="1">
    <source>
        <dbReference type="EMBL" id="QCD78702.1"/>
    </source>
</evidence>
<proteinExistence type="predicted"/>
<protein>
    <submittedName>
        <fullName evidence="1">Uncharacterized protein</fullName>
    </submittedName>
</protein>
<keyword evidence="2" id="KW-1185">Reference proteome</keyword>
<organism evidence="1 2">
    <name type="scientific">Vigna unguiculata</name>
    <name type="common">Cowpea</name>
    <dbReference type="NCBI Taxonomy" id="3917"/>
    <lineage>
        <taxon>Eukaryota</taxon>
        <taxon>Viridiplantae</taxon>
        <taxon>Streptophyta</taxon>
        <taxon>Embryophyta</taxon>
        <taxon>Tracheophyta</taxon>
        <taxon>Spermatophyta</taxon>
        <taxon>Magnoliopsida</taxon>
        <taxon>eudicotyledons</taxon>
        <taxon>Gunneridae</taxon>
        <taxon>Pentapetalae</taxon>
        <taxon>rosids</taxon>
        <taxon>fabids</taxon>
        <taxon>Fabales</taxon>
        <taxon>Fabaceae</taxon>
        <taxon>Papilionoideae</taxon>
        <taxon>50 kb inversion clade</taxon>
        <taxon>NPAAA clade</taxon>
        <taxon>indigoferoid/millettioid clade</taxon>
        <taxon>Phaseoleae</taxon>
        <taxon>Vigna</taxon>
    </lineage>
</organism>
<evidence type="ECO:0000313" key="2">
    <source>
        <dbReference type="Proteomes" id="UP000501690"/>
    </source>
</evidence>
<dbReference type="Proteomes" id="UP000501690">
    <property type="component" value="Linkage Group LG1"/>
</dbReference>
<dbReference type="AlphaFoldDB" id="A0A4D6KMF0"/>